<gene>
    <name evidence="1" type="ORF">J2S43_006068</name>
</gene>
<keyword evidence="2" id="KW-1185">Reference proteome</keyword>
<proteinExistence type="predicted"/>
<evidence type="ECO:0000313" key="1">
    <source>
        <dbReference type="EMBL" id="MDP9797556.1"/>
    </source>
</evidence>
<dbReference type="RefSeq" id="WP_306834951.1">
    <property type="nucleotide sequence ID" value="NZ_JAUSRA010000001.1"/>
</dbReference>
<name>A0ABT9N2N9_9ACTN</name>
<comment type="caution">
    <text evidence="1">The sequence shown here is derived from an EMBL/GenBank/DDBJ whole genome shotgun (WGS) entry which is preliminary data.</text>
</comment>
<evidence type="ECO:0000313" key="2">
    <source>
        <dbReference type="Proteomes" id="UP001240984"/>
    </source>
</evidence>
<dbReference type="EMBL" id="JAUSRA010000001">
    <property type="protein sequence ID" value="MDP9797556.1"/>
    <property type="molecule type" value="Genomic_DNA"/>
</dbReference>
<protein>
    <submittedName>
        <fullName evidence="1">Uncharacterized protein</fullName>
    </submittedName>
</protein>
<dbReference type="Proteomes" id="UP001240984">
    <property type="component" value="Unassembled WGS sequence"/>
</dbReference>
<accession>A0ABT9N2N9</accession>
<sequence>MVGSVSRVELEGGVLLSRFAVAAEDDGEPAAAGPVHRDSAEGLA</sequence>
<organism evidence="1 2">
    <name type="scientific">Catenuloplanes nepalensis</name>
    <dbReference type="NCBI Taxonomy" id="587533"/>
    <lineage>
        <taxon>Bacteria</taxon>
        <taxon>Bacillati</taxon>
        <taxon>Actinomycetota</taxon>
        <taxon>Actinomycetes</taxon>
        <taxon>Micromonosporales</taxon>
        <taxon>Micromonosporaceae</taxon>
        <taxon>Catenuloplanes</taxon>
    </lineage>
</organism>
<reference evidence="1 2" key="1">
    <citation type="submission" date="2023-07" db="EMBL/GenBank/DDBJ databases">
        <title>Sequencing the genomes of 1000 actinobacteria strains.</title>
        <authorList>
            <person name="Klenk H.-P."/>
        </authorList>
    </citation>
    <scope>NUCLEOTIDE SEQUENCE [LARGE SCALE GENOMIC DNA]</scope>
    <source>
        <strain evidence="1 2">DSM 44710</strain>
    </source>
</reference>